<dbReference type="Pfam" id="PF13905">
    <property type="entry name" value="Thioredoxin_8"/>
    <property type="match status" value="1"/>
</dbReference>
<feature type="region of interest" description="Disordered" evidence="1">
    <location>
        <begin position="193"/>
        <end position="216"/>
    </location>
</feature>
<dbReference type="InterPro" id="IPR013766">
    <property type="entry name" value="Thioredoxin_domain"/>
</dbReference>
<evidence type="ECO:0000313" key="4">
    <source>
        <dbReference type="Proteomes" id="UP001164746"/>
    </source>
</evidence>
<organism evidence="3 4">
    <name type="scientific">Mya arenaria</name>
    <name type="common">Soft-shell clam</name>
    <dbReference type="NCBI Taxonomy" id="6604"/>
    <lineage>
        <taxon>Eukaryota</taxon>
        <taxon>Metazoa</taxon>
        <taxon>Spiralia</taxon>
        <taxon>Lophotrochozoa</taxon>
        <taxon>Mollusca</taxon>
        <taxon>Bivalvia</taxon>
        <taxon>Autobranchia</taxon>
        <taxon>Heteroconchia</taxon>
        <taxon>Euheterodonta</taxon>
        <taxon>Imparidentia</taxon>
        <taxon>Neoheterodontei</taxon>
        <taxon>Myida</taxon>
        <taxon>Myoidea</taxon>
        <taxon>Myidae</taxon>
        <taxon>Mya</taxon>
    </lineage>
</organism>
<reference evidence="3" key="1">
    <citation type="submission" date="2022-11" db="EMBL/GenBank/DDBJ databases">
        <title>Centuries of genome instability and evolution in soft-shell clam transmissible cancer (bioRxiv).</title>
        <authorList>
            <person name="Hart S.F.M."/>
            <person name="Yonemitsu M.A."/>
            <person name="Giersch R.M."/>
            <person name="Beal B.F."/>
            <person name="Arriagada G."/>
            <person name="Davis B.W."/>
            <person name="Ostrander E.A."/>
            <person name="Goff S.P."/>
            <person name="Metzger M.J."/>
        </authorList>
    </citation>
    <scope>NUCLEOTIDE SEQUENCE</scope>
    <source>
        <strain evidence="3">MELC-2E11</strain>
        <tissue evidence="3">Siphon/mantle</tissue>
    </source>
</reference>
<evidence type="ECO:0000259" key="2">
    <source>
        <dbReference type="PROSITE" id="PS51352"/>
    </source>
</evidence>
<sequence length="216" mass="24550">MDLFRDKYLFTKEYYEKKVVTPDEETLTQQLNLTNFDKKPDVKPEDQEVPGRVLGHVALDEKLVGLYFSAGWCPPCQQFTPLLCDLYDELLNRKANFEVVFLSFDRTADEMEKYFMIKHRSWLALPNDDPFKDELKMKYNVTAVPKLIIVSRGGEVVTAKGRKEVQDKGVIAFRNWQQAAATLEAKQQALGNTETTAASGDGAEKALEGLTTENET</sequence>
<dbReference type="InterPro" id="IPR036249">
    <property type="entry name" value="Thioredoxin-like_sf"/>
</dbReference>
<proteinExistence type="predicted"/>
<dbReference type="EMBL" id="CP111024">
    <property type="protein sequence ID" value="WAR23009.1"/>
    <property type="molecule type" value="Genomic_DNA"/>
</dbReference>
<dbReference type="Gene3D" id="3.40.30.10">
    <property type="entry name" value="Glutaredoxin"/>
    <property type="match status" value="1"/>
</dbReference>
<gene>
    <name evidence="3" type="ORF">MAR_036678</name>
</gene>
<dbReference type="Proteomes" id="UP001164746">
    <property type="component" value="Chromosome 13"/>
</dbReference>
<dbReference type="PANTHER" id="PTHR46762">
    <property type="entry name" value="NUCLEOREDOXIN-LIKE PROTEIN 2"/>
    <property type="match status" value="1"/>
</dbReference>
<dbReference type="SUPFAM" id="SSF52833">
    <property type="entry name" value="Thioredoxin-like"/>
    <property type="match status" value="1"/>
</dbReference>
<dbReference type="InterPro" id="IPR012336">
    <property type="entry name" value="Thioredoxin-like_fold"/>
</dbReference>
<evidence type="ECO:0000256" key="1">
    <source>
        <dbReference type="SAM" id="MobiDB-lite"/>
    </source>
</evidence>
<dbReference type="InterPro" id="IPR029519">
    <property type="entry name" value="RdCVF2"/>
</dbReference>
<protein>
    <submittedName>
        <fullName evidence="3">NXNL2-like protein</fullName>
    </submittedName>
</protein>
<evidence type="ECO:0000313" key="3">
    <source>
        <dbReference type="EMBL" id="WAR23009.1"/>
    </source>
</evidence>
<name>A0ABY7FNW5_MYAAR</name>
<feature type="domain" description="Thioredoxin" evidence="2">
    <location>
        <begin position="33"/>
        <end position="188"/>
    </location>
</feature>
<dbReference type="PANTHER" id="PTHR46762:SF1">
    <property type="entry name" value="NUCLEOREDOXIN-LIKE PROTEIN 2"/>
    <property type="match status" value="1"/>
</dbReference>
<dbReference type="CDD" id="cd02964">
    <property type="entry name" value="TryX_like_family"/>
    <property type="match status" value="1"/>
</dbReference>
<dbReference type="PROSITE" id="PS51352">
    <property type="entry name" value="THIOREDOXIN_2"/>
    <property type="match status" value="1"/>
</dbReference>
<accession>A0ABY7FNW5</accession>
<keyword evidence="4" id="KW-1185">Reference proteome</keyword>